<dbReference type="AlphaFoldDB" id="A0A0B7N5V0"/>
<evidence type="ECO:0000313" key="1">
    <source>
        <dbReference type="EMBL" id="CEP10855.1"/>
    </source>
</evidence>
<dbReference type="OrthoDB" id="2246324at2759"/>
<sequence length="145" mass="16806">EIVVRDVPLFDLVNDNTKATLKGQFNSVAQFLKDFERMFRLQSVDIKKVWNDNLGNVIGTENADWCADTIEADQNLLYKAFKCIFTSHFEFPSKEIDMFTKLVALKQRNEEGVKNFRKRFIRTAHAAHVSDSNFLARLYINALIN</sequence>
<evidence type="ECO:0008006" key="3">
    <source>
        <dbReference type="Google" id="ProtNLM"/>
    </source>
</evidence>
<dbReference type="Proteomes" id="UP000054107">
    <property type="component" value="Unassembled WGS sequence"/>
</dbReference>
<protein>
    <recommendedName>
        <fullName evidence="3">Retrotransposon gag domain-containing protein</fullName>
    </recommendedName>
</protein>
<name>A0A0B7N5V0_9FUNG</name>
<evidence type="ECO:0000313" key="2">
    <source>
        <dbReference type="Proteomes" id="UP000054107"/>
    </source>
</evidence>
<reference evidence="1 2" key="1">
    <citation type="submission" date="2014-09" db="EMBL/GenBank/DDBJ databases">
        <authorList>
            <person name="Ellenberger Sabrina"/>
        </authorList>
    </citation>
    <scope>NUCLEOTIDE SEQUENCE [LARGE SCALE GENOMIC DNA]</scope>
    <source>
        <strain evidence="1 2">CBS 412.66</strain>
    </source>
</reference>
<organism evidence="1 2">
    <name type="scientific">Parasitella parasitica</name>
    <dbReference type="NCBI Taxonomy" id="35722"/>
    <lineage>
        <taxon>Eukaryota</taxon>
        <taxon>Fungi</taxon>
        <taxon>Fungi incertae sedis</taxon>
        <taxon>Mucoromycota</taxon>
        <taxon>Mucoromycotina</taxon>
        <taxon>Mucoromycetes</taxon>
        <taxon>Mucorales</taxon>
        <taxon>Mucorineae</taxon>
        <taxon>Mucoraceae</taxon>
        <taxon>Parasitella</taxon>
    </lineage>
</organism>
<keyword evidence="2" id="KW-1185">Reference proteome</keyword>
<accession>A0A0B7N5V0</accession>
<dbReference type="EMBL" id="LN725481">
    <property type="protein sequence ID" value="CEP10855.1"/>
    <property type="molecule type" value="Genomic_DNA"/>
</dbReference>
<proteinExistence type="predicted"/>
<gene>
    <name evidence="1" type="primary">PARPA_04645.1 scaffold 15191</name>
</gene>
<dbReference type="STRING" id="35722.A0A0B7N5V0"/>
<feature type="non-terminal residue" evidence="1">
    <location>
        <position position="1"/>
    </location>
</feature>